<keyword evidence="3" id="KW-1185">Reference proteome</keyword>
<accession>A0ABT6Q9N4</accession>
<dbReference type="EMBL" id="JASBAN010000001">
    <property type="protein sequence ID" value="MDI2113612.1"/>
    <property type="molecule type" value="Genomic_DNA"/>
</dbReference>
<evidence type="ECO:0000313" key="2">
    <source>
        <dbReference type="EMBL" id="MDI2113612.1"/>
    </source>
</evidence>
<sequence>MILVLSEDWDADHGMLFRFQYRHHHWVSVGNPFTVSLGKNGVAWGAGMPVSVNHKLIKTEGDMRSPVGFYQIGESFGYALKPNFSYPYKALTKDDYCIDNSQSVYYNQIVNHQKLTFDPVKDSSEPMRRDLHFDGDQLYKLGFVLNYNPQNIPKAGSCIFVHLRTQKNITTAGCTSMDEQNMREILGWLNKDNNPVFVLFPKEVYQQNKIKWDLPRISKFL</sequence>
<name>A0ABT6Q9N4_9PROT</name>
<feature type="domain" description="L,D-TPase catalytic" evidence="1">
    <location>
        <begin position="35"/>
        <end position="198"/>
    </location>
</feature>
<gene>
    <name evidence="2" type="ORF">QJV33_10065</name>
</gene>
<dbReference type="RefSeq" id="WP_281463198.1">
    <property type="nucleotide sequence ID" value="NZ_JASBAN010000001.1"/>
</dbReference>
<dbReference type="PANTHER" id="PTHR38589">
    <property type="entry name" value="BLR0621 PROTEIN"/>
    <property type="match status" value="1"/>
</dbReference>
<organism evidence="2 3">
    <name type="scientific">Commensalibacter nepenthis</name>
    <dbReference type="NCBI Taxonomy" id="3043872"/>
    <lineage>
        <taxon>Bacteria</taxon>
        <taxon>Pseudomonadati</taxon>
        <taxon>Pseudomonadota</taxon>
        <taxon>Alphaproteobacteria</taxon>
        <taxon>Acetobacterales</taxon>
        <taxon>Acetobacteraceae</taxon>
    </lineage>
</organism>
<evidence type="ECO:0000259" key="1">
    <source>
        <dbReference type="Pfam" id="PF03734"/>
    </source>
</evidence>
<dbReference type="Proteomes" id="UP001431775">
    <property type="component" value="Unassembled WGS sequence"/>
</dbReference>
<protein>
    <submittedName>
        <fullName evidence="2">L,D-transpeptidase family protein</fullName>
    </submittedName>
</protein>
<dbReference type="Pfam" id="PF03734">
    <property type="entry name" value="YkuD"/>
    <property type="match status" value="1"/>
</dbReference>
<proteinExistence type="predicted"/>
<evidence type="ECO:0000313" key="3">
    <source>
        <dbReference type="Proteomes" id="UP001431775"/>
    </source>
</evidence>
<dbReference type="InterPro" id="IPR005490">
    <property type="entry name" value="LD_TPept_cat_dom"/>
</dbReference>
<comment type="caution">
    <text evidence="2">The sequence shown here is derived from an EMBL/GenBank/DDBJ whole genome shotgun (WGS) entry which is preliminary data.</text>
</comment>
<reference evidence="2" key="1">
    <citation type="submission" date="2023-05" db="EMBL/GenBank/DDBJ databases">
        <title>Whole genome sequence of Commensalibacter sp.</title>
        <authorList>
            <person name="Charoenyingcharoen P."/>
            <person name="Yukphan P."/>
        </authorList>
    </citation>
    <scope>NUCLEOTIDE SEQUENCE</scope>
    <source>
        <strain evidence="2">TBRC 10068</strain>
    </source>
</reference>
<dbReference type="PANTHER" id="PTHR38589:SF1">
    <property type="entry name" value="BLR0621 PROTEIN"/>
    <property type="match status" value="1"/>
</dbReference>